<evidence type="ECO:0000313" key="3">
    <source>
        <dbReference type="Proteomes" id="UP000322214"/>
    </source>
</evidence>
<reference evidence="2 3" key="1">
    <citation type="submission" date="2019-08" db="EMBL/GenBank/DDBJ databases">
        <title>Deep-cultivation of Planctomycetes and their phenomic and genomic characterization uncovers novel biology.</title>
        <authorList>
            <person name="Wiegand S."/>
            <person name="Jogler M."/>
            <person name="Boedeker C."/>
            <person name="Pinto D."/>
            <person name="Vollmers J."/>
            <person name="Rivas-Marin E."/>
            <person name="Kohn T."/>
            <person name="Peeters S.H."/>
            <person name="Heuer A."/>
            <person name="Rast P."/>
            <person name="Oberbeckmann S."/>
            <person name="Bunk B."/>
            <person name="Jeske O."/>
            <person name="Meyerdierks A."/>
            <person name="Storesund J.E."/>
            <person name="Kallscheuer N."/>
            <person name="Luecker S."/>
            <person name="Lage O.M."/>
            <person name="Pohl T."/>
            <person name="Merkel B.J."/>
            <person name="Hornburger P."/>
            <person name="Mueller R.-W."/>
            <person name="Bruemmer F."/>
            <person name="Labrenz M."/>
            <person name="Spormann A.M."/>
            <person name="Op den Camp H."/>
            <person name="Overmann J."/>
            <person name="Amann R."/>
            <person name="Jetten M.S.M."/>
            <person name="Mascher T."/>
            <person name="Medema M.H."/>
            <person name="Devos D.P."/>
            <person name="Kaster A.-K."/>
            <person name="Ovreas L."/>
            <person name="Rohde M."/>
            <person name="Galperin M.Y."/>
            <person name="Jogler C."/>
        </authorList>
    </citation>
    <scope>NUCLEOTIDE SEQUENCE [LARGE SCALE GENOMIC DNA]</scope>
    <source>
        <strain evidence="2 3">FC18</strain>
    </source>
</reference>
<feature type="chain" id="PRO_5023116614" evidence="1">
    <location>
        <begin position="21"/>
        <end position="433"/>
    </location>
</feature>
<evidence type="ECO:0000313" key="2">
    <source>
        <dbReference type="EMBL" id="QEG23922.1"/>
    </source>
</evidence>
<name>A0A5B9PGN4_9BACT</name>
<accession>A0A5B9PGN4</accession>
<dbReference type="RefSeq" id="WP_148618967.1">
    <property type="nucleotide sequence ID" value="NZ_CP042912.1"/>
</dbReference>
<organism evidence="2 3">
    <name type="scientific">Mariniblastus fucicola</name>
    <dbReference type="NCBI Taxonomy" id="980251"/>
    <lineage>
        <taxon>Bacteria</taxon>
        <taxon>Pseudomonadati</taxon>
        <taxon>Planctomycetota</taxon>
        <taxon>Planctomycetia</taxon>
        <taxon>Pirellulales</taxon>
        <taxon>Pirellulaceae</taxon>
        <taxon>Mariniblastus</taxon>
    </lineage>
</organism>
<gene>
    <name evidence="2" type="ORF">MFFC18_38270</name>
</gene>
<proteinExistence type="predicted"/>
<protein>
    <submittedName>
        <fullName evidence="2">Uncharacterized protein</fullName>
    </submittedName>
</protein>
<dbReference type="Proteomes" id="UP000322214">
    <property type="component" value="Chromosome"/>
</dbReference>
<keyword evidence="1" id="KW-0732">Signal</keyword>
<dbReference type="AlphaFoldDB" id="A0A5B9PGN4"/>
<feature type="signal peptide" evidence="1">
    <location>
        <begin position="1"/>
        <end position="20"/>
    </location>
</feature>
<dbReference type="KEGG" id="mff:MFFC18_38270"/>
<dbReference type="EMBL" id="CP042912">
    <property type="protein sequence ID" value="QEG23922.1"/>
    <property type="molecule type" value="Genomic_DNA"/>
</dbReference>
<keyword evidence="3" id="KW-1185">Reference proteome</keyword>
<sequence precursor="true">MSSHQTRFLFATLVCLVAAAPGFCSNIIATSSSGLIEIDGNNGDNSVEVFFNTKSIVVRGYAGTTINGQSAQYFSPTGIAAIHINLKSGRDTFYVHDLQIEELLLEHEFRSGEAFVSNCKITNFGAIMGAGDDSVQVEDCEGDFLFVGDSPTGFLMPTSLDPTLSKSRVHLNQCRFRCADLQAELVSVDGFLGAIRAMATKATIFNVDTTWGDVGLYCPICTGVSPEPSSVWLTADRDSAKTDFTLWNVFTRNIEVATTGTLFNRTSEDDFLRLFAVQSETLYVTTGKGTDYAMLVQCDLADQSVIDLGASRDGNNYGYFSDVDCDRDLEVFGGDQVDQFHFQGGLFKRDLVVDTDNGSDVVKLNSVEIGDYLDVSLGDGNDSVKLCGVKLGHETTVDGGRGVDDAEMDAATVTYEVETISVESHNLMPFFNN</sequence>
<evidence type="ECO:0000256" key="1">
    <source>
        <dbReference type="SAM" id="SignalP"/>
    </source>
</evidence>